<name>A0AAV7QJD2_PLEWA</name>
<dbReference type="EMBL" id="JANPWB010000010">
    <property type="protein sequence ID" value="KAJ1139824.1"/>
    <property type="molecule type" value="Genomic_DNA"/>
</dbReference>
<sequence length="129" mass="14629">MFSQSLWDGIPTGSQWVPDKLDPGRAQAKRWKTNKKASDRRTQLPDLHVGDALQVDHERERASGEADEEYGNAEGEVVADGSPADRPMPYCNLELLRTLGRPYEPAARSERYHLRLNPPPSQRLQDFMS</sequence>
<gene>
    <name evidence="2" type="ORF">NDU88_006188</name>
</gene>
<evidence type="ECO:0000313" key="3">
    <source>
        <dbReference type="Proteomes" id="UP001066276"/>
    </source>
</evidence>
<feature type="region of interest" description="Disordered" evidence="1">
    <location>
        <begin position="1"/>
        <end position="87"/>
    </location>
</feature>
<feature type="region of interest" description="Disordered" evidence="1">
    <location>
        <begin position="109"/>
        <end position="129"/>
    </location>
</feature>
<evidence type="ECO:0000313" key="2">
    <source>
        <dbReference type="EMBL" id="KAJ1139824.1"/>
    </source>
</evidence>
<accession>A0AAV7QJD2</accession>
<dbReference type="AlphaFoldDB" id="A0AAV7QJD2"/>
<reference evidence="2" key="1">
    <citation type="journal article" date="2022" name="bioRxiv">
        <title>Sequencing and chromosome-scale assembly of the giantPleurodeles waltlgenome.</title>
        <authorList>
            <person name="Brown T."/>
            <person name="Elewa A."/>
            <person name="Iarovenko S."/>
            <person name="Subramanian E."/>
            <person name="Araus A.J."/>
            <person name="Petzold A."/>
            <person name="Susuki M."/>
            <person name="Suzuki K.-i.T."/>
            <person name="Hayashi T."/>
            <person name="Toyoda A."/>
            <person name="Oliveira C."/>
            <person name="Osipova E."/>
            <person name="Leigh N.D."/>
            <person name="Simon A."/>
            <person name="Yun M.H."/>
        </authorList>
    </citation>
    <scope>NUCLEOTIDE SEQUENCE</scope>
    <source>
        <strain evidence="2">20211129_DDA</strain>
        <tissue evidence="2">Liver</tissue>
    </source>
</reference>
<dbReference type="Proteomes" id="UP001066276">
    <property type="component" value="Chromosome 6"/>
</dbReference>
<feature type="compositionally biased region" description="Basic and acidic residues" evidence="1">
    <location>
        <begin position="54"/>
        <end position="64"/>
    </location>
</feature>
<proteinExistence type="predicted"/>
<comment type="caution">
    <text evidence="2">The sequence shown here is derived from an EMBL/GenBank/DDBJ whole genome shotgun (WGS) entry which is preliminary data.</text>
</comment>
<keyword evidence="3" id="KW-1185">Reference proteome</keyword>
<organism evidence="2 3">
    <name type="scientific">Pleurodeles waltl</name>
    <name type="common">Iberian ribbed newt</name>
    <dbReference type="NCBI Taxonomy" id="8319"/>
    <lineage>
        <taxon>Eukaryota</taxon>
        <taxon>Metazoa</taxon>
        <taxon>Chordata</taxon>
        <taxon>Craniata</taxon>
        <taxon>Vertebrata</taxon>
        <taxon>Euteleostomi</taxon>
        <taxon>Amphibia</taxon>
        <taxon>Batrachia</taxon>
        <taxon>Caudata</taxon>
        <taxon>Salamandroidea</taxon>
        <taxon>Salamandridae</taxon>
        <taxon>Pleurodelinae</taxon>
        <taxon>Pleurodeles</taxon>
    </lineage>
</organism>
<protein>
    <submittedName>
        <fullName evidence="2">Uncharacterized protein</fullName>
    </submittedName>
</protein>
<evidence type="ECO:0000256" key="1">
    <source>
        <dbReference type="SAM" id="MobiDB-lite"/>
    </source>
</evidence>